<dbReference type="AlphaFoldDB" id="A0A7H2BJ43"/>
<name>A0A7H2BJ43_9MICC</name>
<feature type="transmembrane region" description="Helical" evidence="1">
    <location>
        <begin position="80"/>
        <end position="104"/>
    </location>
</feature>
<sequence>MRIYDPYAKCGVILAGWFIGGLILNMLLSTLFPDGAEDISEFIYVTVVAVCIYGLTRIFRAEGETPAPRPWWQMTGRPTAAFILALYFLAGFLVPAAVFIGLLLTGSLLNSLLSNFNGWNLAKAVIYIALGALYYFTWWKLRKNNPRVETHS</sequence>
<keyword evidence="1" id="KW-1133">Transmembrane helix</keyword>
<evidence type="ECO:0000256" key="1">
    <source>
        <dbReference type="SAM" id="Phobius"/>
    </source>
</evidence>
<evidence type="ECO:0000313" key="2">
    <source>
        <dbReference type="EMBL" id="QNV39689.1"/>
    </source>
</evidence>
<feature type="transmembrane region" description="Helical" evidence="1">
    <location>
        <begin position="124"/>
        <end position="141"/>
    </location>
</feature>
<evidence type="ECO:0000313" key="3">
    <source>
        <dbReference type="Proteomes" id="UP000516421"/>
    </source>
</evidence>
<proteinExistence type="predicted"/>
<feature type="transmembrane region" description="Helical" evidence="1">
    <location>
        <begin position="42"/>
        <end position="59"/>
    </location>
</feature>
<dbReference type="KEGG" id="rama:IDM48_10070"/>
<dbReference type="Proteomes" id="UP000516421">
    <property type="component" value="Chromosome"/>
</dbReference>
<accession>A0A7H2BJ43</accession>
<gene>
    <name evidence="2" type="ORF">IDM48_10070</name>
</gene>
<dbReference type="RefSeq" id="WP_190617251.1">
    <property type="nucleotide sequence ID" value="NZ_CP061538.1"/>
</dbReference>
<dbReference type="EMBL" id="CP061538">
    <property type="protein sequence ID" value="QNV39689.1"/>
    <property type="molecule type" value="Genomic_DNA"/>
</dbReference>
<keyword evidence="3" id="KW-1185">Reference proteome</keyword>
<feature type="transmembrane region" description="Helical" evidence="1">
    <location>
        <begin position="12"/>
        <end position="30"/>
    </location>
</feature>
<reference evidence="2 3" key="1">
    <citation type="submission" date="2020-09" db="EMBL/GenBank/DDBJ databases">
        <title>Investigation of environmental microbe.</title>
        <authorList>
            <person name="Ou Y."/>
            <person name="Kang Q."/>
        </authorList>
    </citation>
    <scope>NUCLEOTIDE SEQUENCE [LARGE SCALE GENOMIC DNA]</scope>
    <source>
        <strain evidence="2 3">KJZ-9</strain>
    </source>
</reference>
<keyword evidence="1" id="KW-0812">Transmembrane</keyword>
<keyword evidence="1" id="KW-0472">Membrane</keyword>
<organism evidence="2 3">
    <name type="scientific">Rothia amarae</name>
    <dbReference type="NCBI Taxonomy" id="169480"/>
    <lineage>
        <taxon>Bacteria</taxon>
        <taxon>Bacillati</taxon>
        <taxon>Actinomycetota</taxon>
        <taxon>Actinomycetes</taxon>
        <taxon>Micrococcales</taxon>
        <taxon>Micrococcaceae</taxon>
        <taxon>Rothia</taxon>
    </lineage>
</organism>
<protein>
    <submittedName>
        <fullName evidence="2">Uncharacterized protein</fullName>
    </submittedName>
</protein>